<dbReference type="CDD" id="cd00130">
    <property type="entry name" value="PAS"/>
    <property type="match status" value="1"/>
</dbReference>
<sequence>MGGFLWDMGSGRIALTPGAAVALDFPPGEFVGEIEAVRDRLLAEDLPGVLDDAVAALAAASDYGTYFRVRSRDGRVRWVHAQASVRRDEEGRPARVVGTVRSADAELGHAARQGVLASEWRHQSDVVQAIGAELAQVLTVDDLLAFFTGQPFLDVFGASGVVLSVLDQDRRQLLATTGLPAELLRDLGTERVDADLPIAEAIRTQQAMYVTREDVRDRYPRLWPYIEPTVLTSTAIIPFAAQGRPTGALSILYEGKRVFSAEERNLMLAFGSAAAQALERALLYDREHAMSVALQQAMLPGHIPQVPGVRLAVRYQPARGGHQVGGDWYDAMPLPDGTLAVVVGDVQGHDVHAAAVMGQLRAAFRAYATEGHSPSAIMARASAYLRDMDTDLLATCACAHLDPRTGSGRLVRAGHPYPIVKGPDRHSAPVEAAGGLPLGLPRPDAADDYPTTHIRLRAGDTLVLFTDGLLESRGSDLDSGEHRLRALLDDGPDDPGDLADLIVSDLERGQADDIAILLARVGDGAGADRP</sequence>
<dbReference type="InterPro" id="IPR001610">
    <property type="entry name" value="PAC"/>
</dbReference>
<dbReference type="Pfam" id="PF07228">
    <property type="entry name" value="SpoIIE"/>
    <property type="match status" value="1"/>
</dbReference>
<dbReference type="InterPro" id="IPR001932">
    <property type="entry name" value="PPM-type_phosphatase-like_dom"/>
</dbReference>
<comment type="caution">
    <text evidence="4">The sequence shown here is derived from an EMBL/GenBank/DDBJ whole genome shotgun (WGS) entry which is preliminary data.</text>
</comment>
<dbReference type="InterPro" id="IPR036457">
    <property type="entry name" value="PPM-type-like_dom_sf"/>
</dbReference>
<dbReference type="SMART" id="SM00331">
    <property type="entry name" value="PP2C_SIG"/>
    <property type="match status" value="1"/>
</dbReference>
<dbReference type="PANTHER" id="PTHR43156">
    <property type="entry name" value="STAGE II SPORULATION PROTEIN E-RELATED"/>
    <property type="match status" value="1"/>
</dbReference>
<dbReference type="Pfam" id="PF08447">
    <property type="entry name" value="PAS_3"/>
    <property type="match status" value="1"/>
</dbReference>
<dbReference type="SUPFAM" id="SSF55781">
    <property type="entry name" value="GAF domain-like"/>
    <property type="match status" value="1"/>
</dbReference>
<proteinExistence type="predicted"/>
<dbReference type="Gene3D" id="3.60.40.10">
    <property type="entry name" value="PPM-type phosphatase domain"/>
    <property type="match status" value="1"/>
</dbReference>
<dbReference type="InterPro" id="IPR029016">
    <property type="entry name" value="GAF-like_dom_sf"/>
</dbReference>
<dbReference type="InterPro" id="IPR003018">
    <property type="entry name" value="GAF"/>
</dbReference>
<dbReference type="SMART" id="SM00086">
    <property type="entry name" value="PAC"/>
    <property type="match status" value="1"/>
</dbReference>
<dbReference type="SUPFAM" id="SSF81606">
    <property type="entry name" value="PP2C-like"/>
    <property type="match status" value="1"/>
</dbReference>
<evidence type="ECO:0000259" key="2">
    <source>
        <dbReference type="SMART" id="SM00065"/>
    </source>
</evidence>
<gene>
    <name evidence="4" type="ORF">ITX44_39025</name>
</gene>
<reference evidence="4 5" key="1">
    <citation type="submission" date="2021-01" db="EMBL/GenBank/DDBJ databases">
        <title>Streptomyces acididurans sp. nov., isolated from a peat swamp forest soil.</title>
        <authorList>
            <person name="Chantavorakit T."/>
            <person name="Duangmal K."/>
        </authorList>
    </citation>
    <scope>NUCLEOTIDE SEQUENCE [LARGE SCALE GENOMIC DNA]</scope>
    <source>
        <strain evidence="4 5">KK5PA1</strain>
    </source>
</reference>
<dbReference type="InterPro" id="IPR035965">
    <property type="entry name" value="PAS-like_dom_sf"/>
</dbReference>
<dbReference type="SUPFAM" id="SSF55785">
    <property type="entry name" value="PYP-like sensor domain (PAS domain)"/>
    <property type="match status" value="1"/>
</dbReference>
<dbReference type="Gene3D" id="3.30.450.40">
    <property type="match status" value="1"/>
</dbReference>
<evidence type="ECO:0000313" key="4">
    <source>
        <dbReference type="EMBL" id="MBM9510456.1"/>
    </source>
</evidence>
<dbReference type="RefSeq" id="WP_205364486.1">
    <property type="nucleotide sequence ID" value="NZ_JADKYB010000038.1"/>
</dbReference>
<feature type="domain" description="PPM-type phosphatase" evidence="3">
    <location>
        <begin position="309"/>
        <end position="521"/>
    </location>
</feature>
<feature type="domain" description="GAF" evidence="2">
    <location>
        <begin position="122"/>
        <end position="288"/>
    </location>
</feature>
<protein>
    <submittedName>
        <fullName evidence="4">SpoIIE family protein phosphatase</fullName>
    </submittedName>
</protein>
<accession>A0ABS2U4D0</accession>
<dbReference type="Gene3D" id="3.30.450.20">
    <property type="entry name" value="PAS domain"/>
    <property type="match status" value="1"/>
</dbReference>
<dbReference type="Proteomes" id="UP000749040">
    <property type="component" value="Unassembled WGS sequence"/>
</dbReference>
<keyword evidence="5" id="KW-1185">Reference proteome</keyword>
<evidence type="ECO:0000259" key="3">
    <source>
        <dbReference type="SMART" id="SM00331"/>
    </source>
</evidence>
<dbReference type="InterPro" id="IPR013655">
    <property type="entry name" value="PAS_fold_3"/>
</dbReference>
<dbReference type="Pfam" id="PF13185">
    <property type="entry name" value="GAF_2"/>
    <property type="match status" value="1"/>
</dbReference>
<evidence type="ECO:0000256" key="1">
    <source>
        <dbReference type="ARBA" id="ARBA00022801"/>
    </source>
</evidence>
<dbReference type="PANTHER" id="PTHR43156:SF2">
    <property type="entry name" value="STAGE II SPORULATION PROTEIN E"/>
    <property type="match status" value="1"/>
</dbReference>
<dbReference type="InterPro" id="IPR000014">
    <property type="entry name" value="PAS"/>
</dbReference>
<name>A0ABS2U4D0_9ACTN</name>
<dbReference type="InterPro" id="IPR052016">
    <property type="entry name" value="Bact_Sigma-Reg"/>
</dbReference>
<keyword evidence="1" id="KW-0378">Hydrolase</keyword>
<organism evidence="4 5">
    <name type="scientific">Actinacidiphila acididurans</name>
    <dbReference type="NCBI Taxonomy" id="2784346"/>
    <lineage>
        <taxon>Bacteria</taxon>
        <taxon>Bacillati</taxon>
        <taxon>Actinomycetota</taxon>
        <taxon>Actinomycetes</taxon>
        <taxon>Kitasatosporales</taxon>
        <taxon>Streptomycetaceae</taxon>
        <taxon>Actinacidiphila</taxon>
    </lineage>
</organism>
<evidence type="ECO:0000313" key="5">
    <source>
        <dbReference type="Proteomes" id="UP000749040"/>
    </source>
</evidence>
<dbReference type="EMBL" id="JADKYB010000038">
    <property type="protein sequence ID" value="MBM9510456.1"/>
    <property type="molecule type" value="Genomic_DNA"/>
</dbReference>
<dbReference type="SMART" id="SM00065">
    <property type="entry name" value="GAF"/>
    <property type="match status" value="1"/>
</dbReference>